<dbReference type="PROSITE" id="PS51194">
    <property type="entry name" value="HELICASE_CTER"/>
    <property type="match status" value="1"/>
</dbReference>
<comment type="similarity">
    <text evidence="12">Belongs to the helicase family. PriA subfamily.</text>
</comment>
<feature type="domain" description="Helicase C-terminal" evidence="14">
    <location>
        <begin position="403"/>
        <end position="557"/>
    </location>
</feature>
<comment type="catalytic activity">
    <reaction evidence="11 12">
        <text>ATP + H2O = ADP + phosphate + H(+)</text>
        <dbReference type="Rhea" id="RHEA:13065"/>
        <dbReference type="ChEBI" id="CHEBI:15377"/>
        <dbReference type="ChEBI" id="CHEBI:15378"/>
        <dbReference type="ChEBI" id="CHEBI:30616"/>
        <dbReference type="ChEBI" id="CHEBI:43474"/>
        <dbReference type="ChEBI" id="CHEBI:456216"/>
        <dbReference type="EC" id="5.6.2.4"/>
    </reaction>
</comment>
<feature type="binding site" evidence="12">
    <location>
        <position position="371"/>
    </location>
    <ligand>
        <name>Zn(2+)</name>
        <dbReference type="ChEBI" id="CHEBI:29105"/>
        <label>1</label>
    </ligand>
</feature>
<evidence type="ECO:0000256" key="4">
    <source>
        <dbReference type="ARBA" id="ARBA00022741"/>
    </source>
</evidence>
<protein>
    <recommendedName>
        <fullName evidence="12">Replication restart protein PriA</fullName>
    </recommendedName>
    <alternativeName>
        <fullName evidence="12">ATP-dependent DNA helicase PriA</fullName>
        <ecNumber evidence="12">5.6.2.4</ecNumber>
    </alternativeName>
    <alternativeName>
        <fullName evidence="12">DNA 3'-5' helicase PriA</fullName>
    </alternativeName>
</protein>
<evidence type="ECO:0000256" key="2">
    <source>
        <dbReference type="ARBA" id="ARBA00022705"/>
    </source>
</evidence>
<keyword evidence="2 12" id="KW-0235">DNA replication</keyword>
<dbReference type="SMART" id="SM00490">
    <property type="entry name" value="HELICc"/>
    <property type="match status" value="1"/>
</dbReference>
<evidence type="ECO:0000256" key="9">
    <source>
        <dbReference type="ARBA" id="ARBA00023125"/>
    </source>
</evidence>
<dbReference type="InterPro" id="IPR041222">
    <property type="entry name" value="PriA_3primeBD"/>
</dbReference>
<dbReference type="GO" id="GO:0016887">
    <property type="term" value="F:ATP hydrolysis activity"/>
    <property type="evidence" value="ECO:0007669"/>
    <property type="project" value="RHEA"/>
</dbReference>
<dbReference type="GO" id="GO:1990077">
    <property type="term" value="C:primosome complex"/>
    <property type="evidence" value="ECO:0007669"/>
    <property type="project" value="UniProtKB-UniRule"/>
</dbReference>
<evidence type="ECO:0000256" key="8">
    <source>
        <dbReference type="ARBA" id="ARBA00022840"/>
    </source>
</evidence>
<dbReference type="GO" id="GO:0006270">
    <property type="term" value="P:DNA replication initiation"/>
    <property type="evidence" value="ECO:0007669"/>
    <property type="project" value="TreeGrafter"/>
</dbReference>
<evidence type="ECO:0000256" key="1">
    <source>
        <dbReference type="ARBA" id="ARBA00022515"/>
    </source>
</evidence>
<dbReference type="GO" id="GO:0003677">
    <property type="term" value="F:DNA binding"/>
    <property type="evidence" value="ECO:0007669"/>
    <property type="project" value="UniProtKB-UniRule"/>
</dbReference>
<feature type="binding site" evidence="12">
    <location>
        <position position="368"/>
    </location>
    <ligand>
        <name>Zn(2+)</name>
        <dbReference type="ChEBI" id="CHEBI:29105"/>
        <label>1</label>
    </ligand>
</feature>
<feature type="binding site" evidence="12">
    <location>
        <position position="408"/>
    </location>
    <ligand>
        <name>Zn(2+)</name>
        <dbReference type="ChEBI" id="CHEBI:29105"/>
        <label>1</label>
    </ligand>
</feature>
<dbReference type="NCBIfam" id="TIGR00595">
    <property type="entry name" value="priA"/>
    <property type="match status" value="1"/>
</dbReference>
<dbReference type="GO" id="GO:0008270">
    <property type="term" value="F:zinc ion binding"/>
    <property type="evidence" value="ECO:0007669"/>
    <property type="project" value="UniProtKB-UniRule"/>
</dbReference>
<sequence>MYAQVLLANPARSTRKAFSYSIPDHLKDKLQVGQQIIVPFGKRKDVGFVVGFAETAEVEKTRDILEIVSEEPLFDEKQLELAKWIAEYYCCFLMAAVKLVIGTRFENSNIRKSDIQASRISAVEYQISNIVPKLTFYQEKALVEINKAIEKKQADTFLLYGVTGSGKTEVYMRAIAKVLELGRSAIVLVPEIALTPQMVERFTGRFGEQVAVVHSQMTLKQRRVAGDLVAKGEKRIVLGARSALFVPVKDLGIVVIDEEFEGSYKQDKSPRYHAREVAKKMGELHSAILVLGSATPSIETFYETSNRLSLPERINQQPLPEVEIVDMRKEKAGVLSRRLKELLVETFEKKEQAILFLNRRGFFTFLLCQMCGFSFACPTCSVSLAYDHKDKKLRCGHCEYKIDPPRSCPQCNSESLRFFGTGTQRIEQEVSKLLPKARIMRYDRDTVSKRGSHEKLFRIFSDGEADILIGTQMIAKGLDIPSVTLVGAVSADIGLQFPDFRSAETTFHLLTQVAGRAGRHHLPGKVVIQSYTPDHYAIQAAAKHDYESFYNQELKYREELGYPPFSKLITLVISGKNGAKASKIADDLAVFLRNGLGTGDSGLGTRVLGPVPAVLSKIRGDYRYRILLKGKNLPAMRELVCETMEKTVVPTDVRVIIDVEPMGMM</sequence>
<dbReference type="PROSITE" id="PS51192">
    <property type="entry name" value="HELICASE_ATP_BIND_1"/>
    <property type="match status" value="1"/>
</dbReference>
<keyword evidence="9 12" id="KW-0238">DNA-binding</keyword>
<dbReference type="HAMAP" id="MF_00983">
    <property type="entry name" value="PriA"/>
    <property type="match status" value="1"/>
</dbReference>
<keyword evidence="6 12" id="KW-0347">Helicase</keyword>
<keyword evidence="1 12" id="KW-0639">Primosome</keyword>
<dbReference type="Pfam" id="PF18074">
    <property type="entry name" value="PriA_C"/>
    <property type="match status" value="1"/>
</dbReference>
<dbReference type="EC" id="5.6.2.4" evidence="12"/>
<keyword evidence="4 12" id="KW-0547">Nucleotide-binding</keyword>
<reference evidence="15 16" key="1">
    <citation type="submission" date="2017-09" db="EMBL/GenBank/DDBJ databases">
        <title>Depth-based differentiation of microbial function through sediment-hosted aquifers and enrichment of novel symbionts in the deep terrestrial subsurface.</title>
        <authorList>
            <person name="Probst A.J."/>
            <person name="Ladd B."/>
            <person name="Jarett J.K."/>
            <person name="Geller-Mcgrath D.E."/>
            <person name="Sieber C.M."/>
            <person name="Emerson J.B."/>
            <person name="Anantharaman K."/>
            <person name="Thomas B.C."/>
            <person name="Malmstrom R."/>
            <person name="Stieglmeier M."/>
            <person name="Klingl A."/>
            <person name="Woyke T."/>
            <person name="Ryan C.M."/>
            <person name="Banfield J.F."/>
        </authorList>
    </citation>
    <scope>NUCLEOTIDE SEQUENCE [LARGE SCALE GENOMIC DNA]</scope>
    <source>
        <strain evidence="15">CG08_land_8_20_14_0_20_45_16</strain>
    </source>
</reference>
<dbReference type="SUPFAM" id="SSF52540">
    <property type="entry name" value="P-loop containing nucleoside triphosphate hydrolases"/>
    <property type="match status" value="1"/>
</dbReference>
<accession>A0A2H0XWI7</accession>
<comment type="function">
    <text evidence="12">Initiates the restart of stalled replication forks, which reloads the replicative helicase on sites other than the origin of replication. Recognizes and binds to abandoned replication forks and remodels them to uncover a helicase loading site. Promotes assembly of the primosome at these replication forks.</text>
</comment>
<dbReference type="PANTHER" id="PTHR30580:SF0">
    <property type="entry name" value="PRIMOSOMAL PROTEIN N"/>
    <property type="match status" value="1"/>
</dbReference>
<feature type="binding site" evidence="12">
    <location>
        <position position="411"/>
    </location>
    <ligand>
        <name>Zn(2+)</name>
        <dbReference type="ChEBI" id="CHEBI:29105"/>
        <label>1</label>
    </ligand>
</feature>
<dbReference type="Pfam" id="PF00271">
    <property type="entry name" value="Helicase_C"/>
    <property type="match status" value="1"/>
</dbReference>
<comment type="subunit">
    <text evidence="12">Component of the replication restart primosome.</text>
</comment>
<dbReference type="CDD" id="cd18804">
    <property type="entry name" value="SF2_C_priA"/>
    <property type="match status" value="1"/>
</dbReference>
<evidence type="ECO:0000256" key="3">
    <source>
        <dbReference type="ARBA" id="ARBA00022723"/>
    </source>
</evidence>
<feature type="binding site" evidence="12">
    <location>
        <position position="380"/>
    </location>
    <ligand>
        <name>Zn(2+)</name>
        <dbReference type="ChEBI" id="CHEBI:29105"/>
        <label>2</label>
    </ligand>
</feature>
<dbReference type="GO" id="GO:0043138">
    <property type="term" value="F:3'-5' DNA helicase activity"/>
    <property type="evidence" value="ECO:0007669"/>
    <property type="project" value="UniProtKB-EC"/>
</dbReference>
<evidence type="ECO:0000313" key="16">
    <source>
        <dbReference type="Proteomes" id="UP000231343"/>
    </source>
</evidence>
<evidence type="ECO:0000256" key="5">
    <source>
        <dbReference type="ARBA" id="ARBA00022801"/>
    </source>
</evidence>
<comment type="caution">
    <text evidence="15">The sequence shown here is derived from an EMBL/GenBank/DDBJ whole genome shotgun (WGS) entry which is preliminary data.</text>
</comment>
<proteinExistence type="inferred from homology"/>
<evidence type="ECO:0000256" key="12">
    <source>
        <dbReference type="HAMAP-Rule" id="MF_00983"/>
    </source>
</evidence>
<comment type="cofactor">
    <cofactor evidence="12">
        <name>Zn(2+)</name>
        <dbReference type="ChEBI" id="CHEBI:29105"/>
    </cofactor>
    <text evidence="12">Binds 2 zinc ions per subunit.</text>
</comment>
<dbReference type="GO" id="GO:0006302">
    <property type="term" value="P:double-strand break repair"/>
    <property type="evidence" value="ECO:0007669"/>
    <property type="project" value="InterPro"/>
</dbReference>
<dbReference type="GO" id="GO:0006310">
    <property type="term" value="P:DNA recombination"/>
    <property type="evidence" value="ECO:0007669"/>
    <property type="project" value="InterPro"/>
</dbReference>
<evidence type="ECO:0000256" key="7">
    <source>
        <dbReference type="ARBA" id="ARBA00022833"/>
    </source>
</evidence>
<comment type="catalytic activity">
    <reaction evidence="12">
        <text>Couples ATP hydrolysis with the unwinding of duplex DNA by translocating in the 3'-5' direction.</text>
        <dbReference type="EC" id="5.6.2.4"/>
    </reaction>
</comment>
<keyword evidence="3 12" id="KW-0479">Metal-binding</keyword>
<feature type="binding site" evidence="12">
    <location>
        <position position="395"/>
    </location>
    <ligand>
        <name>Zn(2+)</name>
        <dbReference type="ChEBI" id="CHEBI:29105"/>
        <label>2</label>
    </ligand>
</feature>
<keyword evidence="8 12" id="KW-0067">ATP-binding</keyword>
<keyword evidence="7 12" id="KW-0862">Zinc</keyword>
<gene>
    <name evidence="12 15" type="primary">priA</name>
    <name evidence="15" type="ORF">COT42_07705</name>
</gene>
<dbReference type="CDD" id="cd17929">
    <property type="entry name" value="DEXHc_priA"/>
    <property type="match status" value="1"/>
</dbReference>
<dbReference type="AlphaFoldDB" id="A0A2H0XWI7"/>
<dbReference type="SMART" id="SM00487">
    <property type="entry name" value="DEXDc"/>
    <property type="match status" value="1"/>
</dbReference>
<keyword evidence="10 12" id="KW-0413">Isomerase</keyword>
<dbReference type="InterPro" id="IPR005259">
    <property type="entry name" value="PriA"/>
</dbReference>
<dbReference type="Pfam" id="PF17764">
    <property type="entry name" value="PriA_3primeBD"/>
    <property type="match status" value="1"/>
</dbReference>
<dbReference type="GO" id="GO:0005524">
    <property type="term" value="F:ATP binding"/>
    <property type="evidence" value="ECO:0007669"/>
    <property type="project" value="UniProtKB-UniRule"/>
</dbReference>
<dbReference type="InterPro" id="IPR027417">
    <property type="entry name" value="P-loop_NTPase"/>
</dbReference>
<feature type="binding site" evidence="12">
    <location>
        <position position="377"/>
    </location>
    <ligand>
        <name>Zn(2+)</name>
        <dbReference type="ChEBI" id="CHEBI:29105"/>
        <label>2</label>
    </ligand>
</feature>
<name>A0A2H0XWI7_UNCSA</name>
<dbReference type="GO" id="GO:0006269">
    <property type="term" value="P:DNA replication, synthesis of primer"/>
    <property type="evidence" value="ECO:0007669"/>
    <property type="project" value="UniProtKB-KW"/>
</dbReference>
<evidence type="ECO:0000256" key="6">
    <source>
        <dbReference type="ARBA" id="ARBA00022806"/>
    </source>
</evidence>
<dbReference type="InterPro" id="IPR042115">
    <property type="entry name" value="PriA_3primeBD_sf"/>
</dbReference>
<dbReference type="PANTHER" id="PTHR30580">
    <property type="entry name" value="PRIMOSOMAL PROTEIN N"/>
    <property type="match status" value="1"/>
</dbReference>
<dbReference type="Proteomes" id="UP000231343">
    <property type="component" value="Unassembled WGS sequence"/>
</dbReference>
<organism evidence="15 16">
    <name type="scientific">Candidatus Saganbacteria bacterium CG08_land_8_20_14_0_20_45_16</name>
    <dbReference type="NCBI Taxonomy" id="2014293"/>
    <lineage>
        <taxon>Bacteria</taxon>
        <taxon>Bacillati</taxon>
        <taxon>Saganbacteria</taxon>
    </lineage>
</organism>
<dbReference type="InterPro" id="IPR041236">
    <property type="entry name" value="PriA_C"/>
</dbReference>
<dbReference type="InterPro" id="IPR011545">
    <property type="entry name" value="DEAD/DEAH_box_helicase_dom"/>
</dbReference>
<dbReference type="InterPro" id="IPR001650">
    <property type="entry name" value="Helicase_C-like"/>
</dbReference>
<dbReference type="InterPro" id="IPR014001">
    <property type="entry name" value="Helicase_ATP-bd"/>
</dbReference>
<evidence type="ECO:0000256" key="11">
    <source>
        <dbReference type="ARBA" id="ARBA00048988"/>
    </source>
</evidence>
<evidence type="ECO:0000256" key="10">
    <source>
        <dbReference type="ARBA" id="ARBA00023235"/>
    </source>
</evidence>
<feature type="binding site" evidence="12">
    <location>
        <position position="398"/>
    </location>
    <ligand>
        <name>Zn(2+)</name>
        <dbReference type="ChEBI" id="CHEBI:29105"/>
        <label>2</label>
    </ligand>
</feature>
<evidence type="ECO:0000259" key="13">
    <source>
        <dbReference type="PROSITE" id="PS51192"/>
    </source>
</evidence>
<dbReference type="Pfam" id="PF00270">
    <property type="entry name" value="DEAD"/>
    <property type="match status" value="1"/>
</dbReference>
<keyword evidence="5 12" id="KW-0378">Hydrolase</keyword>
<evidence type="ECO:0000259" key="14">
    <source>
        <dbReference type="PROSITE" id="PS51194"/>
    </source>
</evidence>
<feature type="domain" description="Helicase ATP-binding" evidence="13">
    <location>
        <begin position="148"/>
        <end position="314"/>
    </location>
</feature>
<dbReference type="FunFam" id="3.40.50.300:FF:000489">
    <property type="entry name" value="Primosome assembly protein PriA"/>
    <property type="match status" value="1"/>
</dbReference>
<dbReference type="EMBL" id="PEYM01000128">
    <property type="protein sequence ID" value="PIS28518.1"/>
    <property type="molecule type" value="Genomic_DNA"/>
</dbReference>
<dbReference type="Gene3D" id="3.40.50.300">
    <property type="entry name" value="P-loop containing nucleotide triphosphate hydrolases"/>
    <property type="match status" value="2"/>
</dbReference>
<evidence type="ECO:0000313" key="15">
    <source>
        <dbReference type="EMBL" id="PIS28518.1"/>
    </source>
</evidence>
<dbReference type="Gene3D" id="3.40.1440.60">
    <property type="entry name" value="PriA, 3(prime) DNA-binding domain"/>
    <property type="match status" value="1"/>
</dbReference>